<feature type="signal peptide" evidence="1">
    <location>
        <begin position="1"/>
        <end position="25"/>
    </location>
</feature>
<organism evidence="2 3">
    <name type="scientific">Wandonia haliotis</name>
    <dbReference type="NCBI Taxonomy" id="574963"/>
    <lineage>
        <taxon>Bacteria</taxon>
        <taxon>Pseudomonadati</taxon>
        <taxon>Bacteroidota</taxon>
        <taxon>Flavobacteriia</taxon>
        <taxon>Flavobacteriales</taxon>
        <taxon>Crocinitomicaceae</taxon>
        <taxon>Wandonia</taxon>
    </lineage>
</organism>
<evidence type="ECO:0000256" key="1">
    <source>
        <dbReference type="SAM" id="SignalP"/>
    </source>
</evidence>
<feature type="chain" id="PRO_5045668028" description="Lipoprotein" evidence="1">
    <location>
        <begin position="26"/>
        <end position="65"/>
    </location>
</feature>
<keyword evidence="3" id="KW-1185">Reference proteome</keyword>
<sequence length="65" mass="6896">MKKVIFTLLGGLMLTASVTSCNKCAECTGTTNNIYEGEYCKGNAVKNAMYETAKTNCEAAGGTFK</sequence>
<dbReference type="RefSeq" id="WP_343785168.1">
    <property type="nucleotide sequence ID" value="NZ_BAAAFH010000003.1"/>
</dbReference>
<dbReference type="Proteomes" id="UP001501126">
    <property type="component" value="Unassembled WGS sequence"/>
</dbReference>
<accession>A0ABN1MLW9</accession>
<reference evidence="2 3" key="1">
    <citation type="journal article" date="2019" name="Int. J. Syst. Evol. Microbiol.">
        <title>The Global Catalogue of Microorganisms (GCM) 10K type strain sequencing project: providing services to taxonomists for standard genome sequencing and annotation.</title>
        <authorList>
            <consortium name="The Broad Institute Genomics Platform"/>
            <consortium name="The Broad Institute Genome Sequencing Center for Infectious Disease"/>
            <person name="Wu L."/>
            <person name="Ma J."/>
        </authorList>
    </citation>
    <scope>NUCLEOTIDE SEQUENCE [LARGE SCALE GENOMIC DNA]</scope>
    <source>
        <strain evidence="2 3">JCM 16083</strain>
    </source>
</reference>
<evidence type="ECO:0000313" key="3">
    <source>
        <dbReference type="Proteomes" id="UP001501126"/>
    </source>
</evidence>
<evidence type="ECO:0000313" key="2">
    <source>
        <dbReference type="EMBL" id="GAA0874276.1"/>
    </source>
</evidence>
<proteinExistence type="predicted"/>
<comment type="caution">
    <text evidence="2">The sequence shown here is derived from an EMBL/GenBank/DDBJ whole genome shotgun (WGS) entry which is preliminary data.</text>
</comment>
<dbReference type="PROSITE" id="PS51257">
    <property type="entry name" value="PROKAR_LIPOPROTEIN"/>
    <property type="match status" value="1"/>
</dbReference>
<dbReference type="EMBL" id="BAAAFH010000003">
    <property type="protein sequence ID" value="GAA0874276.1"/>
    <property type="molecule type" value="Genomic_DNA"/>
</dbReference>
<name>A0ABN1MLW9_9FLAO</name>
<protein>
    <recommendedName>
        <fullName evidence="4">Lipoprotein</fullName>
    </recommendedName>
</protein>
<gene>
    <name evidence="2" type="ORF">GCM10009118_06840</name>
</gene>
<evidence type="ECO:0008006" key="4">
    <source>
        <dbReference type="Google" id="ProtNLM"/>
    </source>
</evidence>
<keyword evidence="1" id="KW-0732">Signal</keyword>